<dbReference type="GeneID" id="85385938"/>
<gene>
    <name evidence="3" type="ORF">BDZ83DRAFT_268888</name>
</gene>
<feature type="transmembrane region" description="Helical" evidence="2">
    <location>
        <begin position="252"/>
        <end position="277"/>
    </location>
</feature>
<evidence type="ECO:0008006" key="5">
    <source>
        <dbReference type="Google" id="ProtNLM"/>
    </source>
</evidence>
<proteinExistence type="predicted"/>
<comment type="caution">
    <text evidence="3">The sequence shown here is derived from an EMBL/GenBank/DDBJ whole genome shotgun (WGS) entry which is preliminary data.</text>
</comment>
<evidence type="ECO:0000313" key="3">
    <source>
        <dbReference type="EMBL" id="KAK1726257.1"/>
    </source>
</evidence>
<keyword evidence="2" id="KW-1133">Transmembrane helix</keyword>
<accession>A0AAD8UL24</accession>
<feature type="region of interest" description="Disordered" evidence="1">
    <location>
        <begin position="410"/>
        <end position="528"/>
    </location>
</feature>
<sequence length="528" mass="58296">MASQEDRRRPAALNLAPARSASTDSSSSDSSLKPPRTPRFAEATSVHSPVDGVRSPFADPVRSEVPQSRPGDIGFGYINNSGGNRESVAVPMTPRSPLKSAMRVPGTPARKIVENPLSPTFREEDILEKREAATDKEQARDLKIKTRVRMAKFALRGVSFSCSLIIISMLAASFQIFNATKRLPAQSGLPSWAEGTAIWPQVLVITSKSRLQILNLRHFLTTFTVSSISLAVCIGVLLAYCRGGHQRAEKVATYYTLFAIGWFILSMVMWAIAAGLFQSSRSNGGGKDMWGWSCKENKRAEVFGEKVDYALICRLQNWALICMVIEIVIDVICVLLYSIVFYRYYTKRRLHKSMDMRDRARSDLYLAQLRSQSAPNTPGLKSPGLYSQYALSPRHPDKTFESLSRIEEAGASPFTPGTRFVEPESSFGKPKPAFQLQAPPTKARAATKPGQEAYTPTSPEGPGPAFPFQQQQQQQQQPSFHQEQPQAQQHAPMAADEPVYDAVPIPGAYADAPVKSPPPHQYSFGQAR</sequence>
<protein>
    <recommendedName>
        <fullName evidence="5">Hyphal anastamosis-8 protein</fullName>
    </recommendedName>
</protein>
<feature type="transmembrane region" description="Helical" evidence="2">
    <location>
        <begin position="153"/>
        <end position="177"/>
    </location>
</feature>
<keyword evidence="4" id="KW-1185">Reference proteome</keyword>
<organism evidence="3 4">
    <name type="scientific">Glomerella acutata</name>
    <name type="common">Colletotrichum acutatum</name>
    <dbReference type="NCBI Taxonomy" id="27357"/>
    <lineage>
        <taxon>Eukaryota</taxon>
        <taxon>Fungi</taxon>
        <taxon>Dikarya</taxon>
        <taxon>Ascomycota</taxon>
        <taxon>Pezizomycotina</taxon>
        <taxon>Sordariomycetes</taxon>
        <taxon>Hypocreomycetidae</taxon>
        <taxon>Glomerellales</taxon>
        <taxon>Glomerellaceae</taxon>
        <taxon>Colletotrichum</taxon>
        <taxon>Colletotrichum acutatum species complex</taxon>
    </lineage>
</organism>
<feature type="transmembrane region" description="Helical" evidence="2">
    <location>
        <begin position="219"/>
        <end position="240"/>
    </location>
</feature>
<evidence type="ECO:0000313" key="4">
    <source>
        <dbReference type="Proteomes" id="UP001244207"/>
    </source>
</evidence>
<keyword evidence="2" id="KW-0472">Membrane</keyword>
<feature type="compositionally biased region" description="Low complexity" evidence="1">
    <location>
        <begin position="438"/>
        <end position="449"/>
    </location>
</feature>
<dbReference type="RefSeq" id="XP_060366312.1">
    <property type="nucleotide sequence ID" value="XM_060502039.1"/>
</dbReference>
<reference evidence="3" key="1">
    <citation type="submission" date="2021-12" db="EMBL/GenBank/DDBJ databases">
        <title>Comparative genomics, transcriptomics and evolutionary studies reveal genomic signatures of adaptation to plant cell wall in hemibiotrophic fungi.</title>
        <authorList>
            <consortium name="DOE Joint Genome Institute"/>
            <person name="Baroncelli R."/>
            <person name="Diaz J.F."/>
            <person name="Benocci T."/>
            <person name="Peng M."/>
            <person name="Battaglia E."/>
            <person name="Haridas S."/>
            <person name="Andreopoulos W."/>
            <person name="Labutti K."/>
            <person name="Pangilinan J."/>
            <person name="Floch G.L."/>
            <person name="Makela M.R."/>
            <person name="Henrissat B."/>
            <person name="Grigoriev I.V."/>
            <person name="Crouch J.A."/>
            <person name="De Vries R.P."/>
            <person name="Sukno S.A."/>
            <person name="Thon M.R."/>
        </authorList>
    </citation>
    <scope>NUCLEOTIDE SEQUENCE</scope>
    <source>
        <strain evidence="3">CBS 112980</strain>
    </source>
</reference>
<evidence type="ECO:0000256" key="2">
    <source>
        <dbReference type="SAM" id="Phobius"/>
    </source>
</evidence>
<keyword evidence="2" id="KW-0812">Transmembrane</keyword>
<dbReference type="EMBL" id="JAHMHS010000034">
    <property type="protein sequence ID" value="KAK1726257.1"/>
    <property type="molecule type" value="Genomic_DNA"/>
</dbReference>
<dbReference type="Proteomes" id="UP001244207">
    <property type="component" value="Unassembled WGS sequence"/>
</dbReference>
<feature type="region of interest" description="Disordered" evidence="1">
    <location>
        <begin position="1"/>
        <end position="74"/>
    </location>
</feature>
<evidence type="ECO:0000256" key="1">
    <source>
        <dbReference type="SAM" id="MobiDB-lite"/>
    </source>
</evidence>
<feature type="compositionally biased region" description="Low complexity" evidence="1">
    <location>
        <begin position="11"/>
        <end position="31"/>
    </location>
</feature>
<dbReference type="PANTHER" id="PTHR42069">
    <property type="entry name" value="HYPHAL ANASTAMOSIS-8 PROTEIN"/>
    <property type="match status" value="1"/>
</dbReference>
<dbReference type="PANTHER" id="PTHR42069:SF1">
    <property type="entry name" value="MARVEL DOMAIN-CONTAINING PROTEIN"/>
    <property type="match status" value="1"/>
</dbReference>
<name>A0AAD8UL24_GLOAC</name>
<dbReference type="AlphaFoldDB" id="A0AAD8UL24"/>
<feature type="transmembrane region" description="Helical" evidence="2">
    <location>
        <begin position="318"/>
        <end position="345"/>
    </location>
</feature>
<feature type="compositionally biased region" description="Low complexity" evidence="1">
    <location>
        <begin position="466"/>
        <end position="492"/>
    </location>
</feature>